<name>A0A7C9CSH4_OPUST</name>
<evidence type="ECO:0000313" key="2">
    <source>
        <dbReference type="EMBL" id="MBA4622465.1"/>
    </source>
</evidence>
<sequence>MGTITTSNTWVCQKQIKLNGSNLSVRMCQSCQQRSKFADLDPRFWKLGTMVGAKEALRQYLINPTQTPDSSCERKGTGKDIGTAERPWSKIEQGKRQACNRSQK</sequence>
<feature type="region of interest" description="Disordered" evidence="1">
    <location>
        <begin position="66"/>
        <end position="104"/>
    </location>
</feature>
<reference evidence="2" key="2">
    <citation type="submission" date="2020-07" db="EMBL/GenBank/DDBJ databases">
        <authorList>
            <person name="Vera ALvarez R."/>
            <person name="Arias-Moreno D.M."/>
            <person name="Jimenez-Jacinto V."/>
            <person name="Jimenez-Bremont J.F."/>
            <person name="Swaminathan K."/>
            <person name="Moose S.P."/>
            <person name="Guerrero-Gonzalez M.L."/>
            <person name="Marino-Ramirez L."/>
            <person name="Landsman D."/>
            <person name="Rodriguez-Kessler M."/>
            <person name="Delgado-Sanchez P."/>
        </authorList>
    </citation>
    <scope>NUCLEOTIDE SEQUENCE</scope>
    <source>
        <tissue evidence="2">Cladode</tissue>
    </source>
</reference>
<dbReference type="AlphaFoldDB" id="A0A7C9CSH4"/>
<dbReference type="EMBL" id="GISG01038970">
    <property type="protein sequence ID" value="MBA4622465.1"/>
    <property type="molecule type" value="Transcribed_RNA"/>
</dbReference>
<proteinExistence type="predicted"/>
<reference evidence="2" key="1">
    <citation type="journal article" date="2013" name="J. Plant Res.">
        <title>Effect of fungi and light on seed germination of three Opuntia species from semiarid lands of central Mexico.</title>
        <authorList>
            <person name="Delgado-Sanchez P."/>
            <person name="Jimenez-Bremont J.F."/>
            <person name="Guerrero-Gonzalez Mde L."/>
            <person name="Flores J."/>
        </authorList>
    </citation>
    <scope>NUCLEOTIDE SEQUENCE</scope>
    <source>
        <tissue evidence="2">Cladode</tissue>
    </source>
</reference>
<evidence type="ECO:0000256" key="1">
    <source>
        <dbReference type="SAM" id="MobiDB-lite"/>
    </source>
</evidence>
<accession>A0A7C9CSH4</accession>
<protein>
    <submittedName>
        <fullName evidence="2">Uncharacterized protein</fullName>
    </submittedName>
</protein>
<organism evidence="2">
    <name type="scientific">Opuntia streptacantha</name>
    <name type="common">Prickly pear cactus</name>
    <name type="synonym">Opuntia cardona</name>
    <dbReference type="NCBI Taxonomy" id="393608"/>
    <lineage>
        <taxon>Eukaryota</taxon>
        <taxon>Viridiplantae</taxon>
        <taxon>Streptophyta</taxon>
        <taxon>Embryophyta</taxon>
        <taxon>Tracheophyta</taxon>
        <taxon>Spermatophyta</taxon>
        <taxon>Magnoliopsida</taxon>
        <taxon>eudicotyledons</taxon>
        <taxon>Gunneridae</taxon>
        <taxon>Pentapetalae</taxon>
        <taxon>Caryophyllales</taxon>
        <taxon>Cactineae</taxon>
        <taxon>Cactaceae</taxon>
        <taxon>Opuntioideae</taxon>
        <taxon>Opuntia</taxon>
    </lineage>
</organism>